<sequence length="210" mass="23119">MRVVRHGSGARRWRARFGVLTAITSVFSTLLVVLVPGVASAGAIVPCPDTITEWRVVRSLGRAGYRWEGYRYTTYSVTPIFMVSDGRLLDNQLDSPATYTVSSSIQQTFRISASVGVDAKVGEYLTTKVSSSIEASRTTQIGVQVSTVVPARSRVIAEYGVEGYYVTYAIEAWQYSGWSPGPGQRCEEWGYYPQATNAPTRVEGWRLRAG</sequence>
<accession>A0ABS4TKL0</accession>
<name>A0ABS4TKL0_9PSEU</name>
<comment type="caution">
    <text evidence="1">The sequence shown here is derived from an EMBL/GenBank/DDBJ whole genome shotgun (WGS) entry which is preliminary data.</text>
</comment>
<evidence type="ECO:0000313" key="2">
    <source>
        <dbReference type="Proteomes" id="UP001519332"/>
    </source>
</evidence>
<dbReference type="RefSeq" id="WP_209642185.1">
    <property type="nucleotide sequence ID" value="NZ_JAGINW010000001.1"/>
</dbReference>
<evidence type="ECO:0000313" key="1">
    <source>
        <dbReference type="EMBL" id="MBP2324921.1"/>
    </source>
</evidence>
<protein>
    <submittedName>
        <fullName evidence="1">Uncharacterized protein</fullName>
    </submittedName>
</protein>
<proteinExistence type="predicted"/>
<dbReference type="EMBL" id="JAGINW010000001">
    <property type="protein sequence ID" value="MBP2324921.1"/>
    <property type="molecule type" value="Genomic_DNA"/>
</dbReference>
<organism evidence="1 2">
    <name type="scientific">Kibdelosporangium banguiense</name>
    <dbReference type="NCBI Taxonomy" id="1365924"/>
    <lineage>
        <taxon>Bacteria</taxon>
        <taxon>Bacillati</taxon>
        <taxon>Actinomycetota</taxon>
        <taxon>Actinomycetes</taxon>
        <taxon>Pseudonocardiales</taxon>
        <taxon>Pseudonocardiaceae</taxon>
        <taxon>Kibdelosporangium</taxon>
    </lineage>
</organism>
<reference evidence="1 2" key="1">
    <citation type="submission" date="2021-03" db="EMBL/GenBank/DDBJ databases">
        <title>Sequencing the genomes of 1000 actinobacteria strains.</title>
        <authorList>
            <person name="Klenk H.-P."/>
        </authorList>
    </citation>
    <scope>NUCLEOTIDE SEQUENCE [LARGE SCALE GENOMIC DNA]</scope>
    <source>
        <strain evidence="1 2">DSM 46670</strain>
    </source>
</reference>
<keyword evidence="2" id="KW-1185">Reference proteome</keyword>
<gene>
    <name evidence="1" type="ORF">JOF56_005306</name>
</gene>
<dbReference type="Proteomes" id="UP001519332">
    <property type="component" value="Unassembled WGS sequence"/>
</dbReference>